<dbReference type="RefSeq" id="WP_127188677.1">
    <property type="nucleotide sequence ID" value="NZ_RZNJ01000003.1"/>
</dbReference>
<feature type="transmembrane region" description="Helical" evidence="1">
    <location>
        <begin position="6"/>
        <end position="26"/>
    </location>
</feature>
<dbReference type="OrthoDB" id="9812260at2"/>
<keyword evidence="1" id="KW-0812">Transmembrane</keyword>
<dbReference type="CDD" id="cd12914">
    <property type="entry name" value="PDC1_DGC_like"/>
    <property type="match status" value="1"/>
</dbReference>
<keyword evidence="1" id="KW-0472">Membrane</keyword>
<dbReference type="Gene3D" id="3.30.450.20">
    <property type="entry name" value="PAS domain"/>
    <property type="match status" value="1"/>
</dbReference>
<evidence type="ECO:0008006" key="4">
    <source>
        <dbReference type="Google" id="ProtNLM"/>
    </source>
</evidence>
<feature type="transmembrane region" description="Helical" evidence="1">
    <location>
        <begin position="286"/>
        <end position="309"/>
    </location>
</feature>
<dbReference type="CDD" id="cd18774">
    <property type="entry name" value="PDC2_HK_sensor"/>
    <property type="match status" value="1"/>
</dbReference>
<evidence type="ECO:0000313" key="3">
    <source>
        <dbReference type="Proteomes" id="UP000281547"/>
    </source>
</evidence>
<dbReference type="AlphaFoldDB" id="A0A433XBJ4"/>
<name>A0A433XBJ4_9HYPH</name>
<sequence length="360" mass="38682">MSLKSLIVLIVALVLGTAMLVLGVFFQRGLQDYGTATAVRAVEVRAQALGTFLSRALYEEWRDVELTAGQIAINEDPEALQVRFDALADDEGKVSWIGVARADGTVVSARDGLLVGQNVAQRPWFQAGLQGPFAGDVHEAVLLAQLLGNDGGEPLRFVDFSAPILGPGGQMTGVLGAHVDWRWVRSLVTEAAAELELDAFIVNSAGTIILATDSISDATGQLSVFRAATLGVDGTYSETWPDGQSYFSRIVPQFGYETLPDFGWRLVARIDPDFVFGAQRQFMSTMALGAVLAYLVAILAFALVLISLLRPLGTLADMLLKLAKGEPVGYVREHTRFREVNTLSEAVVRLQSGPGEGASR</sequence>
<comment type="caution">
    <text evidence="2">The sequence shown here is derived from an EMBL/GenBank/DDBJ whole genome shotgun (WGS) entry which is preliminary data.</text>
</comment>
<dbReference type="EMBL" id="RZNJ01000003">
    <property type="protein sequence ID" value="RUT31432.1"/>
    <property type="molecule type" value="Genomic_DNA"/>
</dbReference>
<reference evidence="2 3" key="1">
    <citation type="journal article" date="2016" name="Int. J. Syst. Evol. Microbiol.">
        <title>Arsenicitalea aurantiaca gen. nov., sp. nov., a new member of the family Hyphomicrobiaceae, isolated from high-arsenic sediment.</title>
        <authorList>
            <person name="Mu Y."/>
            <person name="Zhou L."/>
            <person name="Zeng X.C."/>
            <person name="Liu L."/>
            <person name="Pan Y."/>
            <person name="Chen X."/>
            <person name="Wang J."/>
            <person name="Li S."/>
            <person name="Li W.J."/>
            <person name="Wang Y."/>
        </authorList>
    </citation>
    <scope>NUCLEOTIDE SEQUENCE [LARGE SCALE GENOMIC DNA]</scope>
    <source>
        <strain evidence="2 3">42-50</strain>
    </source>
</reference>
<evidence type="ECO:0000313" key="2">
    <source>
        <dbReference type="EMBL" id="RUT31432.1"/>
    </source>
</evidence>
<keyword evidence="3" id="KW-1185">Reference proteome</keyword>
<keyword evidence="1" id="KW-1133">Transmembrane helix</keyword>
<evidence type="ECO:0000256" key="1">
    <source>
        <dbReference type="SAM" id="Phobius"/>
    </source>
</evidence>
<protein>
    <recommendedName>
        <fullName evidence="4">HAMP domain-containing protein</fullName>
    </recommendedName>
</protein>
<proteinExistence type="predicted"/>
<organism evidence="2 3">
    <name type="scientific">Arsenicitalea aurantiaca</name>
    <dbReference type="NCBI Taxonomy" id="1783274"/>
    <lineage>
        <taxon>Bacteria</taxon>
        <taxon>Pseudomonadati</taxon>
        <taxon>Pseudomonadota</taxon>
        <taxon>Alphaproteobacteria</taxon>
        <taxon>Hyphomicrobiales</taxon>
        <taxon>Devosiaceae</taxon>
        <taxon>Arsenicitalea</taxon>
    </lineage>
</organism>
<gene>
    <name evidence="2" type="ORF">EMQ25_11325</name>
</gene>
<accession>A0A433XBJ4</accession>
<dbReference type="Proteomes" id="UP000281547">
    <property type="component" value="Unassembled WGS sequence"/>
</dbReference>